<dbReference type="RefSeq" id="WP_345424585.1">
    <property type="nucleotide sequence ID" value="NZ_AP031496.1"/>
</dbReference>
<evidence type="ECO:0000313" key="2">
    <source>
        <dbReference type="EMBL" id="GAA4949517.1"/>
    </source>
</evidence>
<sequence length="222" mass="24331">MIKKISLTTAGAAIIANALTANPVVAEEIILNGDGTQIRLNDDGSWERVSDDIYLDTAEGRRVVLKADGRWSYVGLAPVVKDDQYRELMVEVAISGALIKETREKVGSGKNFRTESQTVYDLTVSVAATASQPLQLSDLKTDYFSVADQRGKQFKVLALNHNQQNIQPGETAQLQLVCKDAPSAFARSKTLTVTIDSQAFATEQPVSLDISYDVIKRQRINL</sequence>
<comment type="caution">
    <text evidence="2">The sequence shown here is derived from an EMBL/GenBank/DDBJ whole genome shotgun (WGS) entry which is preliminary data.</text>
</comment>
<organism evidence="2 3">
    <name type="scientific">Halioxenophilus aromaticivorans</name>
    <dbReference type="NCBI Taxonomy" id="1306992"/>
    <lineage>
        <taxon>Bacteria</taxon>
        <taxon>Pseudomonadati</taxon>
        <taxon>Pseudomonadota</taxon>
        <taxon>Gammaproteobacteria</taxon>
        <taxon>Alteromonadales</taxon>
        <taxon>Alteromonadaceae</taxon>
        <taxon>Halioxenophilus</taxon>
    </lineage>
</organism>
<accession>A0AAV3U5L7</accession>
<gene>
    <name evidence="2" type="ORF">GCM10025791_32180</name>
</gene>
<protein>
    <submittedName>
        <fullName evidence="2">Uncharacterized protein</fullName>
    </submittedName>
</protein>
<name>A0AAV3U5L7_9ALTE</name>
<keyword evidence="3" id="KW-1185">Reference proteome</keyword>
<feature type="signal peptide" evidence="1">
    <location>
        <begin position="1"/>
        <end position="26"/>
    </location>
</feature>
<proteinExistence type="predicted"/>
<dbReference type="EMBL" id="BAABLX010000028">
    <property type="protein sequence ID" value="GAA4949517.1"/>
    <property type="molecule type" value="Genomic_DNA"/>
</dbReference>
<keyword evidence="1" id="KW-0732">Signal</keyword>
<evidence type="ECO:0000313" key="3">
    <source>
        <dbReference type="Proteomes" id="UP001409585"/>
    </source>
</evidence>
<reference evidence="3" key="1">
    <citation type="journal article" date="2019" name="Int. J. Syst. Evol. Microbiol.">
        <title>The Global Catalogue of Microorganisms (GCM) 10K type strain sequencing project: providing services to taxonomists for standard genome sequencing and annotation.</title>
        <authorList>
            <consortium name="The Broad Institute Genomics Platform"/>
            <consortium name="The Broad Institute Genome Sequencing Center for Infectious Disease"/>
            <person name="Wu L."/>
            <person name="Ma J."/>
        </authorList>
    </citation>
    <scope>NUCLEOTIDE SEQUENCE [LARGE SCALE GENOMIC DNA]</scope>
    <source>
        <strain evidence="3">JCM 19134</strain>
    </source>
</reference>
<evidence type="ECO:0000256" key="1">
    <source>
        <dbReference type="SAM" id="SignalP"/>
    </source>
</evidence>
<feature type="chain" id="PRO_5043483882" evidence="1">
    <location>
        <begin position="27"/>
        <end position="222"/>
    </location>
</feature>
<dbReference type="Proteomes" id="UP001409585">
    <property type="component" value="Unassembled WGS sequence"/>
</dbReference>
<dbReference type="AlphaFoldDB" id="A0AAV3U5L7"/>